<gene>
    <name evidence="1" type="ORF">AN484_27875</name>
</gene>
<proteinExistence type="predicted"/>
<sequence length="175" mass="18706">AYPQGGRLVRPLLESLHHGNVVHWAFPRCQLLGGQSLEDSPVDSVLELLVELLQAPLLLQPALCGLGHPPGLVIVVDQQIRGLAERVGSGPLPLLLVQGEALHDDLQLLILVECKSAHLELALLTSLARGTPPRHVRPKGFGRDEVVGHEMLQCPEVRHALPLLGNGSGALPLLG</sequence>
<dbReference type="AlphaFoldDB" id="A0A1B7W620"/>
<dbReference type="Proteomes" id="UP000092093">
    <property type="component" value="Unassembled WGS sequence"/>
</dbReference>
<evidence type="ECO:0000313" key="2">
    <source>
        <dbReference type="Proteomes" id="UP000092093"/>
    </source>
</evidence>
<comment type="caution">
    <text evidence="1">The sequence shown here is derived from an EMBL/GenBank/DDBJ whole genome shotgun (WGS) entry which is preliminary data.</text>
</comment>
<organism evidence="1 2">
    <name type="scientific">Aphanizomenon flos-aquae WA102</name>
    <dbReference type="NCBI Taxonomy" id="1710896"/>
    <lineage>
        <taxon>Bacteria</taxon>
        <taxon>Bacillati</taxon>
        <taxon>Cyanobacteriota</taxon>
        <taxon>Cyanophyceae</taxon>
        <taxon>Nostocales</taxon>
        <taxon>Aphanizomenonaceae</taxon>
        <taxon>Aphanizomenon</taxon>
    </lineage>
</organism>
<accession>A0A1B7W620</accession>
<dbReference type="EMBL" id="LJOW01000784">
    <property type="protein sequence ID" value="OBQ32534.1"/>
    <property type="molecule type" value="Genomic_DNA"/>
</dbReference>
<name>A0A1B7W620_APHFL</name>
<feature type="non-terminal residue" evidence="1">
    <location>
        <position position="1"/>
    </location>
</feature>
<protein>
    <submittedName>
        <fullName evidence="1">Uncharacterized protein</fullName>
    </submittedName>
</protein>
<evidence type="ECO:0000313" key="1">
    <source>
        <dbReference type="EMBL" id="OBQ32534.1"/>
    </source>
</evidence>
<reference evidence="1 2" key="1">
    <citation type="submission" date="2015-09" db="EMBL/GenBank/DDBJ databases">
        <title>Aphanizomenon flos-aquae WA102.</title>
        <authorList>
            <person name="Driscoll C."/>
        </authorList>
    </citation>
    <scope>NUCLEOTIDE SEQUENCE [LARGE SCALE GENOMIC DNA]</scope>
    <source>
        <strain evidence="1">WA102</strain>
    </source>
</reference>